<dbReference type="CDD" id="cd04301">
    <property type="entry name" value="NAT_SF"/>
    <property type="match status" value="1"/>
</dbReference>
<dbReference type="Gene3D" id="3.40.630.30">
    <property type="match status" value="1"/>
</dbReference>
<proteinExistence type="predicted"/>
<name>A0A4Y9LYJ3_9BRAD</name>
<dbReference type="InterPro" id="IPR016181">
    <property type="entry name" value="Acyl_CoA_acyltransferase"/>
</dbReference>
<dbReference type="Proteomes" id="UP000297966">
    <property type="component" value="Unassembled WGS sequence"/>
</dbReference>
<dbReference type="PROSITE" id="PS51186">
    <property type="entry name" value="GNAT"/>
    <property type="match status" value="1"/>
</dbReference>
<dbReference type="AlphaFoldDB" id="A0A4Y9LYJ3"/>
<organism evidence="3 4">
    <name type="scientific">Bradyrhizobium niftali</name>
    <dbReference type="NCBI Taxonomy" id="2560055"/>
    <lineage>
        <taxon>Bacteria</taxon>
        <taxon>Pseudomonadati</taxon>
        <taxon>Pseudomonadota</taxon>
        <taxon>Alphaproteobacteria</taxon>
        <taxon>Hyphomicrobiales</taxon>
        <taxon>Nitrobacteraceae</taxon>
        <taxon>Bradyrhizobium</taxon>
    </lineage>
</organism>
<dbReference type="EMBL" id="SPQT01000006">
    <property type="protein sequence ID" value="TFV47928.1"/>
    <property type="molecule type" value="Genomic_DNA"/>
</dbReference>
<keyword evidence="4" id="KW-1185">Reference proteome</keyword>
<evidence type="ECO:0000313" key="3">
    <source>
        <dbReference type="EMBL" id="TFV47928.1"/>
    </source>
</evidence>
<keyword evidence="1" id="KW-0472">Membrane</keyword>
<comment type="caution">
    <text evidence="3">The sequence shown here is derived from an EMBL/GenBank/DDBJ whole genome shotgun (WGS) entry which is preliminary data.</text>
</comment>
<keyword evidence="1" id="KW-0812">Transmembrane</keyword>
<evidence type="ECO:0000259" key="2">
    <source>
        <dbReference type="PROSITE" id="PS51186"/>
    </source>
</evidence>
<protein>
    <submittedName>
        <fullName evidence="3">N-acetyltransferase</fullName>
    </submittedName>
</protein>
<accession>A0A4Y9LYJ3</accession>
<keyword evidence="1" id="KW-1133">Transmembrane helix</keyword>
<feature type="transmembrane region" description="Helical" evidence="1">
    <location>
        <begin position="74"/>
        <end position="97"/>
    </location>
</feature>
<dbReference type="GO" id="GO:0016747">
    <property type="term" value="F:acyltransferase activity, transferring groups other than amino-acyl groups"/>
    <property type="evidence" value="ECO:0007669"/>
    <property type="project" value="InterPro"/>
</dbReference>
<keyword evidence="3" id="KW-0808">Transferase</keyword>
<feature type="domain" description="N-acetyltransferase" evidence="2">
    <location>
        <begin position="27"/>
        <end position="188"/>
    </location>
</feature>
<dbReference type="Pfam" id="PF00583">
    <property type="entry name" value="Acetyltransf_1"/>
    <property type="match status" value="1"/>
</dbReference>
<reference evidence="3 4" key="1">
    <citation type="submission" date="2019-03" db="EMBL/GenBank/DDBJ databases">
        <title>Bradyrhizobium diversity isolated from nodules of Chamaecrista fasciculata.</title>
        <authorList>
            <person name="Klepa M.S."/>
            <person name="Urquiaga M.O."/>
            <person name="Hungria M."/>
            <person name="Delamuta J.R."/>
        </authorList>
    </citation>
    <scope>NUCLEOTIDE SEQUENCE [LARGE SCALE GENOMIC DNA]</scope>
    <source>
        <strain evidence="3 4">CNPSo 3448</strain>
    </source>
</reference>
<gene>
    <name evidence="3" type="ORF">E4K65_13965</name>
</gene>
<evidence type="ECO:0000256" key="1">
    <source>
        <dbReference type="SAM" id="Phobius"/>
    </source>
</evidence>
<dbReference type="InterPro" id="IPR000182">
    <property type="entry name" value="GNAT_dom"/>
</dbReference>
<sequence>MRIPSFAVRKEKGAIMTSPAADARADVEIRRLTVDDLDLLREIRAEALQTHPESFGSPEEDEGGDTMVAAYRHWLSGAILGAFECGSLIGVGGFYVLPDRRSRHRGHIFTVYVKENGRGKGVGDRLIKELLAHAEACVEQVHLAVLLTATAAIKTYKRNGFEIYGTDPRAIRIGDTTYDKYLMVRKFSH</sequence>
<dbReference type="OrthoDB" id="9799092at2"/>
<dbReference type="SUPFAM" id="SSF55729">
    <property type="entry name" value="Acyl-CoA N-acyltransferases (Nat)"/>
    <property type="match status" value="1"/>
</dbReference>
<evidence type="ECO:0000313" key="4">
    <source>
        <dbReference type="Proteomes" id="UP000297966"/>
    </source>
</evidence>